<dbReference type="Proteomes" id="UP000052978">
    <property type="component" value="Unassembled WGS sequence"/>
</dbReference>
<feature type="compositionally biased region" description="Polar residues" evidence="1">
    <location>
        <begin position="47"/>
        <end position="56"/>
    </location>
</feature>
<evidence type="ECO:0000313" key="2">
    <source>
        <dbReference type="EMBL" id="EPQ15512.1"/>
    </source>
</evidence>
<evidence type="ECO:0000256" key="1">
    <source>
        <dbReference type="SAM" id="MobiDB-lite"/>
    </source>
</evidence>
<feature type="region of interest" description="Disordered" evidence="1">
    <location>
        <begin position="13"/>
        <end position="56"/>
    </location>
</feature>
<reference evidence="2 3" key="1">
    <citation type="journal article" date="2013" name="Nat. Commun.">
        <title>Genome analysis reveals insights into physiology and longevity of the Brandt's bat Myotis brandtii.</title>
        <authorList>
            <person name="Seim I."/>
            <person name="Fang X."/>
            <person name="Xiong Z."/>
            <person name="Lobanov A.V."/>
            <person name="Huang Z."/>
            <person name="Ma S."/>
            <person name="Feng Y."/>
            <person name="Turanov A.A."/>
            <person name="Zhu Y."/>
            <person name="Lenz T.L."/>
            <person name="Gerashchenko M.V."/>
            <person name="Fan D."/>
            <person name="Hee Yim S."/>
            <person name="Yao X."/>
            <person name="Jordan D."/>
            <person name="Xiong Y."/>
            <person name="Ma Y."/>
            <person name="Lyapunov A.N."/>
            <person name="Chen G."/>
            <person name="Kulakova O.I."/>
            <person name="Sun Y."/>
            <person name="Lee S.G."/>
            <person name="Bronson R.T."/>
            <person name="Moskalev A.A."/>
            <person name="Sunyaev S.R."/>
            <person name="Zhang G."/>
            <person name="Krogh A."/>
            <person name="Wang J."/>
            <person name="Gladyshev V.N."/>
        </authorList>
    </citation>
    <scope>NUCLEOTIDE SEQUENCE [LARGE SCALE GENOMIC DNA]</scope>
</reference>
<gene>
    <name evidence="2" type="ORF">D623_10021097</name>
</gene>
<proteinExistence type="predicted"/>
<dbReference type="AlphaFoldDB" id="S7Q3L8"/>
<name>S7Q3L8_MYOBR</name>
<organism evidence="2 3">
    <name type="scientific">Myotis brandtii</name>
    <name type="common">Brandt's bat</name>
    <dbReference type="NCBI Taxonomy" id="109478"/>
    <lineage>
        <taxon>Eukaryota</taxon>
        <taxon>Metazoa</taxon>
        <taxon>Chordata</taxon>
        <taxon>Craniata</taxon>
        <taxon>Vertebrata</taxon>
        <taxon>Euteleostomi</taxon>
        <taxon>Mammalia</taxon>
        <taxon>Eutheria</taxon>
        <taxon>Laurasiatheria</taxon>
        <taxon>Chiroptera</taxon>
        <taxon>Yangochiroptera</taxon>
        <taxon>Vespertilionidae</taxon>
        <taxon>Myotis</taxon>
    </lineage>
</organism>
<accession>S7Q3L8</accession>
<dbReference type="EMBL" id="KE164153">
    <property type="protein sequence ID" value="EPQ15512.1"/>
    <property type="molecule type" value="Genomic_DNA"/>
</dbReference>
<sequence length="56" mass="6101">MCLLPILARRGGPISFSSSRSGRRQLHIEGASLELSDDDTESKTSDVNETQPPQSE</sequence>
<keyword evidence="3" id="KW-1185">Reference proteome</keyword>
<evidence type="ECO:0000313" key="3">
    <source>
        <dbReference type="Proteomes" id="UP000052978"/>
    </source>
</evidence>
<protein>
    <submittedName>
        <fullName evidence="2">Myosin heavy chain, embryonic smooth muscle isoform</fullName>
    </submittedName>
</protein>